<gene>
    <name evidence="1" type="ORF">L6452_38356</name>
</gene>
<comment type="caution">
    <text evidence="1">The sequence shown here is derived from an EMBL/GenBank/DDBJ whole genome shotgun (WGS) entry which is preliminary data.</text>
</comment>
<keyword evidence="2" id="KW-1185">Reference proteome</keyword>
<dbReference type="EMBL" id="CM042060">
    <property type="protein sequence ID" value="KAI3679049.1"/>
    <property type="molecule type" value="Genomic_DNA"/>
</dbReference>
<dbReference type="Proteomes" id="UP001055879">
    <property type="component" value="Linkage Group LG14"/>
</dbReference>
<sequence>MLHELLLALLGYTGDLIIDERERRQTIGFSPEDSMPDQCTFKLAPDISFIQPSERDIIENIITLGFYYRELDRFATKSRNLSWIKSGNESSVSRTSELLKETRDNQSVYRRAIANGIVEILSVYRSAVLHIEQKLLADSLPILATVTQGLNKFLVFLPPLYELILEIERDGICGGKLLNLLHKRCHCGVPEQQACVQRLLWHGHQVMYNQLACWMVYGILHDQYGEFFISRQQERKSENGLTHTDNIQKMAHMSVSDESLNDWYMGFNISLDMLPDYIPVQVAESILFAGKAIRVLRNPSSAFRSVDVLSHQATGPQTLKESLRNEPSSNTKLTGDELLPQSEADKIDSMLKNLQESSEFHKRLFEEAIGSIRAIAANHLWQLVVVRADLNGHLKAIKDYFLLAKGDFFQTFLEGSRQLMRLPPRQSTAEADLMVPFRMAITKTISDDDKYFSRVSLRVNIRSSKVDVQMSKAFANGGPSALSDASSEMSLDAWDGIALEYSVDWPLQLFFTQEVLTRYCRIFQYLLRLKRTQMELEKSWEYVMQQDHSDFAKRHSDPVDGKTSQQRRQRFRPMSRVREQMAFLIRNLQFYIQVDVIESQWNKLLACIKESRDFTDLVGFHQAYLSALISQSFLDIGSVSRILDGIMKLCLQFCWKIENQETDVSIKELECITEEFNNKSNSLYTILRSSRLAGSQRAPFLRQFLLRLNFNSYYEANAQGSRHTQKHHRSRLQTYHLQPPPLFHAPEKMDPKLQDPQNSDEKPPSDHQSHLPILPFTSITLSLPTHFITPPKISPFSPKIPTTLKIPSQISTIFNLSLTTTTTTKSQLKSTLSNHPLQNPFPLNPRRPSDPTNPAGLRRTSVAWFRNDLRVQDNESLTSANNESMSVLPLYCFDPKDFGKSSSGFDKTGPNRASFLIESVSDLRKNLQARGSDLVIRIGDPGTVLGELVKQVGAEVVYAHREVSNDEVKGEEKIERLLKDEGVEIKYFWGSTLYHIEDLPFKLEEMPTNYGGFREKVKGLKVRKTIEVVDQLKGLPCGGDVEVGEIPTLVDLGLNPCASMSQAKSVSNAPLIGGETEALQRLKRFAAECQAQPPKETKDGSNDSIYGANFSCKISPWLAMGCLSPRSMFDELKKSASRTVAAGKDGGDGGMNWLMYELLWRDFFRFITRKYSSSKQHNIAPVTACTA</sequence>
<reference evidence="1 2" key="2">
    <citation type="journal article" date="2022" name="Mol. Ecol. Resour.">
        <title>The genomes of chicory, endive, great burdock and yacon provide insights into Asteraceae paleo-polyploidization history and plant inulin production.</title>
        <authorList>
            <person name="Fan W."/>
            <person name="Wang S."/>
            <person name="Wang H."/>
            <person name="Wang A."/>
            <person name="Jiang F."/>
            <person name="Liu H."/>
            <person name="Zhao H."/>
            <person name="Xu D."/>
            <person name="Zhang Y."/>
        </authorList>
    </citation>
    <scope>NUCLEOTIDE SEQUENCE [LARGE SCALE GENOMIC DNA]</scope>
    <source>
        <strain evidence="2">cv. Niubang</strain>
    </source>
</reference>
<evidence type="ECO:0000313" key="2">
    <source>
        <dbReference type="Proteomes" id="UP001055879"/>
    </source>
</evidence>
<accession>A0ACB8Y9S3</accession>
<evidence type="ECO:0000313" key="1">
    <source>
        <dbReference type="EMBL" id="KAI3679049.1"/>
    </source>
</evidence>
<reference evidence="2" key="1">
    <citation type="journal article" date="2022" name="Mol. Ecol. Resour.">
        <title>The genomes of chicory, endive, great burdock and yacon provide insights into Asteraceae palaeo-polyploidization history and plant inulin production.</title>
        <authorList>
            <person name="Fan W."/>
            <person name="Wang S."/>
            <person name="Wang H."/>
            <person name="Wang A."/>
            <person name="Jiang F."/>
            <person name="Liu H."/>
            <person name="Zhao H."/>
            <person name="Xu D."/>
            <person name="Zhang Y."/>
        </authorList>
    </citation>
    <scope>NUCLEOTIDE SEQUENCE [LARGE SCALE GENOMIC DNA]</scope>
    <source>
        <strain evidence="2">cv. Niubang</strain>
    </source>
</reference>
<proteinExistence type="predicted"/>
<organism evidence="1 2">
    <name type="scientific">Arctium lappa</name>
    <name type="common">Greater burdock</name>
    <name type="synonym">Lappa major</name>
    <dbReference type="NCBI Taxonomy" id="4217"/>
    <lineage>
        <taxon>Eukaryota</taxon>
        <taxon>Viridiplantae</taxon>
        <taxon>Streptophyta</taxon>
        <taxon>Embryophyta</taxon>
        <taxon>Tracheophyta</taxon>
        <taxon>Spermatophyta</taxon>
        <taxon>Magnoliopsida</taxon>
        <taxon>eudicotyledons</taxon>
        <taxon>Gunneridae</taxon>
        <taxon>Pentapetalae</taxon>
        <taxon>asterids</taxon>
        <taxon>campanulids</taxon>
        <taxon>Asterales</taxon>
        <taxon>Asteraceae</taxon>
        <taxon>Carduoideae</taxon>
        <taxon>Cardueae</taxon>
        <taxon>Arctiinae</taxon>
        <taxon>Arctium</taxon>
    </lineage>
</organism>
<protein>
    <submittedName>
        <fullName evidence="1">Uncharacterized protein</fullName>
    </submittedName>
</protein>
<name>A0ACB8Y9S3_ARCLA</name>